<dbReference type="EMBL" id="JAIOUQ010000016">
    <property type="protein sequence ID" value="MBZ2166939.1"/>
    <property type="molecule type" value="Genomic_DNA"/>
</dbReference>
<dbReference type="Proteomes" id="UP000825933">
    <property type="component" value="Unassembled WGS sequence"/>
</dbReference>
<accession>A0A8T5V1V6</accession>
<protein>
    <submittedName>
        <fullName evidence="1">Uncharacterized protein</fullName>
    </submittedName>
</protein>
<reference evidence="2" key="1">
    <citation type="journal article" date="2022" name="Microbiol. Resour. Announc.">
        <title>Draft Genome Sequence of a Methanogenic Archaeon from West Spitsbergen Permafrost.</title>
        <authorList>
            <person name="Trubitsyn V."/>
            <person name="Rivkina E."/>
            <person name="Shcherbakova V."/>
        </authorList>
    </citation>
    <scope>NUCLEOTIDE SEQUENCE [LARGE SCALE GENOMIC DNA]</scope>
    <source>
        <strain evidence="2">VT</strain>
    </source>
</reference>
<name>A0A8T5V1V6_9EURY</name>
<sequence length="236" mass="26148">MIKGNRKFLLIISICIIFIATLTVSFCLLSPNTITSNNSETTSALLGSTDYGNVVKEGPLGNTSSNVTIAYVVGVHPLESNAHLAAVEAIKAYNNSIKYRYYIYHVNVTKDADDYTNGRYNGQLLARDFIVPDAVNQKFQLVVDVHRNAGSWAENLFIFAPVSGSTSEAIGKEISSKIPWLTYYVPPNPTSPEYLTIPLINSGVPSVIYETYSKEPYQTTRDRADEFIKTVDNLNF</sequence>
<dbReference type="AlphaFoldDB" id="A0A8T5V1V6"/>
<gene>
    <name evidence="1" type="ORF">K8N75_12920</name>
</gene>
<comment type="caution">
    <text evidence="1">The sequence shown here is derived from an EMBL/GenBank/DDBJ whole genome shotgun (WGS) entry which is preliminary data.</text>
</comment>
<dbReference type="RefSeq" id="WP_223792478.1">
    <property type="nucleotide sequence ID" value="NZ_JAIOUQ010000016.1"/>
</dbReference>
<keyword evidence="2" id="KW-1185">Reference proteome</keyword>
<proteinExistence type="predicted"/>
<evidence type="ECO:0000313" key="2">
    <source>
        <dbReference type="Proteomes" id="UP000825933"/>
    </source>
</evidence>
<evidence type="ECO:0000313" key="1">
    <source>
        <dbReference type="EMBL" id="MBZ2166939.1"/>
    </source>
</evidence>
<organism evidence="1 2">
    <name type="scientific">Methanobacterium spitsbergense</name>
    <dbReference type="NCBI Taxonomy" id="2874285"/>
    <lineage>
        <taxon>Archaea</taxon>
        <taxon>Methanobacteriati</taxon>
        <taxon>Methanobacteriota</taxon>
        <taxon>Methanomada group</taxon>
        <taxon>Methanobacteria</taxon>
        <taxon>Methanobacteriales</taxon>
        <taxon>Methanobacteriaceae</taxon>
        <taxon>Methanobacterium</taxon>
    </lineage>
</organism>